<sequence>MPKINEINSFCVHLIRRTDREENMIRELNSFTDNWEVFNAIKRPKGYEGTSASFKEIITRAKRNKLDQVLIFEDDVKFTSKMSKDKFQKAIDSLPDDWDVLVGGVYSLLNMEDLENPYNEHIVKIGDFASLHCILIRSTAYDKILKHDSGSKLGHLDRYIGYLSKTNELNTYLTYPMIAVQYNTYSDNVGMNVDYDRMLGKFEILR</sequence>
<name>A0A8D9C9X8_9VIRU</name>
<evidence type="ECO:0000313" key="1">
    <source>
        <dbReference type="EMBL" id="CAG7580366.1"/>
    </source>
</evidence>
<keyword evidence="1" id="KW-0946">Virion</keyword>
<gene>
    <name evidence="1" type="ORF">SLAVMIC_00379</name>
</gene>
<dbReference type="EMBL" id="OU342829">
    <property type="protein sequence ID" value="CAG7580366.1"/>
    <property type="molecule type" value="Genomic_DNA"/>
</dbReference>
<organism evidence="1">
    <name type="scientific">uncultured marine phage</name>
    <dbReference type="NCBI Taxonomy" id="707152"/>
    <lineage>
        <taxon>Viruses</taxon>
        <taxon>environmental samples</taxon>
    </lineage>
</organism>
<reference evidence="1" key="1">
    <citation type="submission" date="2021-06" db="EMBL/GenBank/DDBJ databases">
        <authorList>
            <person name="Gannon L."/>
            <person name="Redgwell R T."/>
            <person name="Michniewski S."/>
            <person name="Harrison D C."/>
            <person name="Millard A."/>
        </authorList>
    </citation>
    <scope>NUCLEOTIDE SEQUENCE</scope>
</reference>
<keyword evidence="1" id="KW-0261">Viral envelope protein</keyword>
<dbReference type="GO" id="GO:0019031">
    <property type="term" value="C:viral envelope"/>
    <property type="evidence" value="ECO:0007669"/>
    <property type="project" value="UniProtKB-KW"/>
</dbReference>
<accession>A0A8D9C9X8</accession>
<protein>
    <submittedName>
        <fullName evidence="1">Putative envelope protein</fullName>
    </submittedName>
</protein>
<proteinExistence type="predicted"/>